<gene>
    <name evidence="1" type="ORF">SLEP1_g55831</name>
</gene>
<organism evidence="1 2">
    <name type="scientific">Rubroshorea leprosula</name>
    <dbReference type="NCBI Taxonomy" id="152421"/>
    <lineage>
        <taxon>Eukaryota</taxon>
        <taxon>Viridiplantae</taxon>
        <taxon>Streptophyta</taxon>
        <taxon>Embryophyta</taxon>
        <taxon>Tracheophyta</taxon>
        <taxon>Spermatophyta</taxon>
        <taxon>Magnoliopsida</taxon>
        <taxon>eudicotyledons</taxon>
        <taxon>Gunneridae</taxon>
        <taxon>Pentapetalae</taxon>
        <taxon>rosids</taxon>
        <taxon>malvids</taxon>
        <taxon>Malvales</taxon>
        <taxon>Dipterocarpaceae</taxon>
        <taxon>Rubroshorea</taxon>
    </lineage>
</organism>
<sequence length="193" mass="22078">MQYSCDHPFLITNLGLPCSSIPQEKSPGDGSLEFFHAMRRHSRPVHKSHPMLIPGGNDKIVRIQELQYWISSFSCQVDRPNSSDILSQKLKLTCFLNCQHSERVIYWIQPVCNPNNCPGWDFLVPDYQVPVPGTAWTEETQFRASINETKVLPSGRDSDGEMKSSEAEAEFKKMRKQVLINAIKLKTWIDVQN</sequence>
<dbReference type="Proteomes" id="UP001054252">
    <property type="component" value="Unassembled WGS sequence"/>
</dbReference>
<accession>A0AAV5MGI7</accession>
<name>A0AAV5MGI7_9ROSI</name>
<dbReference type="EMBL" id="BPVZ01000282">
    <property type="protein sequence ID" value="GKV49058.1"/>
    <property type="molecule type" value="Genomic_DNA"/>
</dbReference>
<proteinExistence type="predicted"/>
<keyword evidence="2" id="KW-1185">Reference proteome</keyword>
<reference evidence="1 2" key="1">
    <citation type="journal article" date="2021" name="Commun. Biol.">
        <title>The genome of Shorea leprosula (Dipterocarpaceae) highlights the ecological relevance of drought in aseasonal tropical rainforests.</title>
        <authorList>
            <person name="Ng K.K.S."/>
            <person name="Kobayashi M.J."/>
            <person name="Fawcett J.A."/>
            <person name="Hatakeyama M."/>
            <person name="Paape T."/>
            <person name="Ng C.H."/>
            <person name="Ang C.C."/>
            <person name="Tnah L.H."/>
            <person name="Lee C.T."/>
            <person name="Nishiyama T."/>
            <person name="Sese J."/>
            <person name="O'Brien M.J."/>
            <person name="Copetti D."/>
            <person name="Mohd Noor M.I."/>
            <person name="Ong R.C."/>
            <person name="Putra M."/>
            <person name="Sireger I.Z."/>
            <person name="Indrioko S."/>
            <person name="Kosugi Y."/>
            <person name="Izuno A."/>
            <person name="Isagi Y."/>
            <person name="Lee S.L."/>
            <person name="Shimizu K.K."/>
        </authorList>
    </citation>
    <scope>NUCLEOTIDE SEQUENCE [LARGE SCALE GENOMIC DNA]</scope>
    <source>
        <strain evidence="1">214</strain>
    </source>
</reference>
<evidence type="ECO:0000313" key="2">
    <source>
        <dbReference type="Proteomes" id="UP001054252"/>
    </source>
</evidence>
<protein>
    <submittedName>
        <fullName evidence="1">Uncharacterized protein</fullName>
    </submittedName>
</protein>
<dbReference type="AlphaFoldDB" id="A0AAV5MGI7"/>
<evidence type="ECO:0000313" key="1">
    <source>
        <dbReference type="EMBL" id="GKV49058.1"/>
    </source>
</evidence>
<comment type="caution">
    <text evidence="1">The sequence shown here is derived from an EMBL/GenBank/DDBJ whole genome shotgun (WGS) entry which is preliminary data.</text>
</comment>